<feature type="non-terminal residue" evidence="1">
    <location>
        <position position="1"/>
    </location>
</feature>
<protein>
    <submittedName>
        <fullName evidence="1">Uncharacterized protein</fullName>
    </submittedName>
</protein>
<organism evidence="1">
    <name type="scientific">Arion vulgaris</name>
    <dbReference type="NCBI Taxonomy" id="1028688"/>
    <lineage>
        <taxon>Eukaryota</taxon>
        <taxon>Metazoa</taxon>
        <taxon>Spiralia</taxon>
        <taxon>Lophotrochozoa</taxon>
        <taxon>Mollusca</taxon>
        <taxon>Gastropoda</taxon>
        <taxon>Heterobranchia</taxon>
        <taxon>Euthyneura</taxon>
        <taxon>Panpulmonata</taxon>
        <taxon>Eupulmonata</taxon>
        <taxon>Stylommatophora</taxon>
        <taxon>Helicina</taxon>
        <taxon>Arionoidea</taxon>
        <taxon>Arionidae</taxon>
        <taxon>Arion</taxon>
    </lineage>
</organism>
<reference evidence="1" key="1">
    <citation type="submission" date="2014-12" db="EMBL/GenBank/DDBJ databases">
        <title>Insight into the proteome of Arion vulgaris.</title>
        <authorList>
            <person name="Aradska J."/>
            <person name="Bulat T."/>
            <person name="Smidak R."/>
            <person name="Sarate P."/>
            <person name="Gangsoo J."/>
            <person name="Sialana F."/>
            <person name="Bilban M."/>
            <person name="Lubec G."/>
        </authorList>
    </citation>
    <scope>NUCLEOTIDE SEQUENCE</scope>
    <source>
        <tissue evidence="1">Skin</tissue>
    </source>
</reference>
<feature type="non-terminal residue" evidence="1">
    <location>
        <position position="75"/>
    </location>
</feature>
<evidence type="ECO:0000313" key="1">
    <source>
        <dbReference type="EMBL" id="CEK95612.1"/>
    </source>
</evidence>
<dbReference type="EMBL" id="HACG01048747">
    <property type="protein sequence ID" value="CEK95612.1"/>
    <property type="molecule type" value="Transcribed_RNA"/>
</dbReference>
<sequence>NNHHGGHIKLQMLMQEKIGQPESRKRIRTLPNLSKECGRALTERKNSLAIHFKEIAREAKHSIWQKFYVELGHEQ</sequence>
<accession>A0A0B7BRT9</accession>
<dbReference type="AlphaFoldDB" id="A0A0B7BRT9"/>
<gene>
    <name evidence="1" type="primary">ORF208070</name>
</gene>
<proteinExistence type="predicted"/>
<name>A0A0B7BRT9_9EUPU</name>